<evidence type="ECO:0000256" key="3">
    <source>
        <dbReference type="ARBA" id="ARBA00022475"/>
    </source>
</evidence>
<keyword evidence="5 6" id="KW-0472">Membrane</keyword>
<evidence type="ECO:0000256" key="2">
    <source>
        <dbReference type="ARBA" id="ARBA00010988"/>
    </source>
</evidence>
<accession>A0A482VV98</accession>
<name>A0A482VV98_ASBVE</name>
<dbReference type="Pfam" id="PF01146">
    <property type="entry name" value="Caveolin"/>
    <property type="match status" value="1"/>
</dbReference>
<dbReference type="PANTHER" id="PTHR10844:SF19">
    <property type="entry name" value="CAVEOLIN-2"/>
    <property type="match status" value="1"/>
</dbReference>
<keyword evidence="4 6" id="KW-0333">Golgi apparatus</keyword>
<sequence>MSKEPSEVMDLEDRDPKTLSQHLQVTWEDVIGEPNSIRSPECAWTHIWCITPCLRVWKISCAAARNFIIALTHAVIIPCTSGCGYFWSEIKVKTQAISGTTEEKKDDVLLI</sequence>
<comment type="similarity">
    <text evidence="2 6">Belongs to the caveolin family.</text>
</comment>
<evidence type="ECO:0000313" key="7">
    <source>
        <dbReference type="EMBL" id="RZC36167.1"/>
    </source>
</evidence>
<dbReference type="OrthoDB" id="5917823at2759"/>
<dbReference type="InterPro" id="IPR001612">
    <property type="entry name" value="Caveolin"/>
</dbReference>
<comment type="caution">
    <text evidence="7">The sequence shown here is derived from an EMBL/GenBank/DDBJ whole genome shotgun (WGS) entry which is preliminary data.</text>
</comment>
<comment type="subcellular location">
    <subcellularLocation>
        <location evidence="1 6">Cell membrane</location>
        <topology evidence="1 6">Peripheral membrane protein</topology>
    </subcellularLocation>
    <subcellularLocation>
        <location evidence="6">Golgi apparatus membrane</location>
        <topology evidence="6">Peripheral membrane protein</topology>
    </subcellularLocation>
    <subcellularLocation>
        <location evidence="6">Membrane</location>
        <location evidence="6">Caveola</location>
        <topology evidence="6">Peripheral membrane protein</topology>
    </subcellularLocation>
</comment>
<dbReference type="AlphaFoldDB" id="A0A482VV98"/>
<dbReference type="PANTHER" id="PTHR10844">
    <property type="entry name" value="CAVEOLIN"/>
    <property type="match status" value="1"/>
</dbReference>
<dbReference type="GO" id="GO:0000139">
    <property type="term" value="C:Golgi membrane"/>
    <property type="evidence" value="ECO:0007669"/>
    <property type="project" value="UniProtKB-SubCell"/>
</dbReference>
<dbReference type="STRING" id="1661398.A0A482VV98"/>
<dbReference type="EMBL" id="QDEB01064557">
    <property type="protein sequence ID" value="RZC36167.1"/>
    <property type="molecule type" value="Genomic_DNA"/>
</dbReference>
<reference evidence="7 8" key="1">
    <citation type="submission" date="2017-03" db="EMBL/GenBank/DDBJ databases">
        <title>Genome of the blue death feigning beetle - Asbolus verrucosus.</title>
        <authorList>
            <person name="Rider S.D."/>
        </authorList>
    </citation>
    <scope>NUCLEOTIDE SEQUENCE [LARGE SCALE GENOMIC DNA]</scope>
    <source>
        <strain evidence="7">Butters</strain>
        <tissue evidence="7">Head and leg muscle</tissue>
    </source>
</reference>
<dbReference type="GO" id="GO:0060090">
    <property type="term" value="F:molecular adaptor activity"/>
    <property type="evidence" value="ECO:0007669"/>
    <property type="project" value="TreeGrafter"/>
</dbReference>
<organism evidence="7 8">
    <name type="scientific">Asbolus verrucosus</name>
    <name type="common">Desert ironclad beetle</name>
    <dbReference type="NCBI Taxonomy" id="1661398"/>
    <lineage>
        <taxon>Eukaryota</taxon>
        <taxon>Metazoa</taxon>
        <taxon>Ecdysozoa</taxon>
        <taxon>Arthropoda</taxon>
        <taxon>Hexapoda</taxon>
        <taxon>Insecta</taxon>
        <taxon>Pterygota</taxon>
        <taxon>Neoptera</taxon>
        <taxon>Endopterygota</taxon>
        <taxon>Coleoptera</taxon>
        <taxon>Polyphaga</taxon>
        <taxon>Cucujiformia</taxon>
        <taxon>Tenebrionidae</taxon>
        <taxon>Pimeliinae</taxon>
        <taxon>Asbolus</taxon>
    </lineage>
</organism>
<keyword evidence="8" id="KW-1185">Reference proteome</keyword>
<evidence type="ECO:0000256" key="1">
    <source>
        <dbReference type="ARBA" id="ARBA00004202"/>
    </source>
</evidence>
<proteinExistence type="inferred from homology"/>
<evidence type="ECO:0000256" key="5">
    <source>
        <dbReference type="ARBA" id="ARBA00023136"/>
    </source>
</evidence>
<dbReference type="Proteomes" id="UP000292052">
    <property type="component" value="Unassembled WGS sequence"/>
</dbReference>
<evidence type="ECO:0000313" key="8">
    <source>
        <dbReference type="Proteomes" id="UP000292052"/>
    </source>
</evidence>
<protein>
    <recommendedName>
        <fullName evidence="6">Caveolin</fullName>
    </recommendedName>
</protein>
<gene>
    <name evidence="7" type="ORF">BDFB_000180</name>
</gene>
<dbReference type="GO" id="GO:0070836">
    <property type="term" value="P:caveola assembly"/>
    <property type="evidence" value="ECO:0007669"/>
    <property type="project" value="InterPro"/>
</dbReference>
<dbReference type="GO" id="GO:0005901">
    <property type="term" value="C:caveola"/>
    <property type="evidence" value="ECO:0007669"/>
    <property type="project" value="UniProtKB-SubCell"/>
</dbReference>
<comment type="function">
    <text evidence="6">May act as a scaffolding protein within caveolar membranes. Interacts directly with G-protein alpha subunits and can functionally regulate their activity.</text>
</comment>
<keyword evidence="3 6" id="KW-1003">Cell membrane</keyword>
<evidence type="ECO:0000256" key="6">
    <source>
        <dbReference type="RuleBase" id="RU000680"/>
    </source>
</evidence>
<evidence type="ECO:0000256" key="4">
    <source>
        <dbReference type="ARBA" id="ARBA00023034"/>
    </source>
</evidence>